<reference evidence="1 2" key="1">
    <citation type="submission" date="2017-05" db="EMBL/GenBank/DDBJ databases">
        <title>Streptomyces alboflavus Genome sequencing and assembly.</title>
        <authorList>
            <person name="Wang Y."/>
            <person name="Du B."/>
            <person name="Ding Y."/>
            <person name="Liu H."/>
            <person name="Hou Q."/>
            <person name="Liu K."/>
            <person name="Wang C."/>
            <person name="Yao L."/>
        </authorList>
    </citation>
    <scope>NUCLEOTIDE SEQUENCE [LARGE SCALE GENOMIC DNA]</scope>
    <source>
        <strain evidence="1 2">MDJK44</strain>
    </source>
</reference>
<evidence type="ECO:0000313" key="1">
    <source>
        <dbReference type="EMBL" id="ARX88054.1"/>
    </source>
</evidence>
<accession>A0A1Z1WNP3</accession>
<gene>
    <name evidence="1" type="ORF">SMD44_07541</name>
</gene>
<dbReference type="KEGG" id="salf:SMD44_07541"/>
<protein>
    <submittedName>
        <fullName evidence="1">Uncharacterized protein</fullName>
    </submittedName>
</protein>
<evidence type="ECO:0000313" key="2">
    <source>
        <dbReference type="Proteomes" id="UP000195880"/>
    </source>
</evidence>
<dbReference type="Proteomes" id="UP000195880">
    <property type="component" value="Chromosome"/>
</dbReference>
<dbReference type="EMBL" id="CP021748">
    <property type="protein sequence ID" value="ARX88054.1"/>
    <property type="molecule type" value="Genomic_DNA"/>
</dbReference>
<dbReference type="RefSeq" id="WP_087886715.1">
    <property type="nucleotide sequence ID" value="NZ_CP021748.1"/>
</dbReference>
<dbReference type="STRING" id="67267.GCA_000716675_05240"/>
<organism evidence="1 2">
    <name type="scientific">Streptomyces alboflavus</name>
    <dbReference type="NCBI Taxonomy" id="67267"/>
    <lineage>
        <taxon>Bacteria</taxon>
        <taxon>Bacillati</taxon>
        <taxon>Actinomycetota</taxon>
        <taxon>Actinomycetes</taxon>
        <taxon>Kitasatosporales</taxon>
        <taxon>Streptomycetaceae</taxon>
        <taxon>Streptomyces</taxon>
    </lineage>
</organism>
<keyword evidence="2" id="KW-1185">Reference proteome</keyword>
<dbReference type="OrthoDB" id="182039at2"/>
<sequence length="67" mass="7010">MSADPQDVGVRVRSLLAAAGLPAGEREIAGLVAAYAAQRPSVDALFEVPDTADARPVLLREVVVPRD</sequence>
<proteinExistence type="predicted"/>
<dbReference type="AlphaFoldDB" id="A0A1Z1WNP3"/>
<name>A0A1Z1WNP3_9ACTN</name>